<feature type="transmembrane region" description="Helical" evidence="2">
    <location>
        <begin position="261"/>
        <end position="281"/>
    </location>
</feature>
<dbReference type="SUPFAM" id="SSF103473">
    <property type="entry name" value="MFS general substrate transporter"/>
    <property type="match status" value="1"/>
</dbReference>
<keyword evidence="2" id="KW-0812">Transmembrane</keyword>
<feature type="transmembrane region" description="Helical" evidence="2">
    <location>
        <begin position="200"/>
        <end position="222"/>
    </location>
</feature>
<feature type="transmembrane region" description="Helical" evidence="2">
    <location>
        <begin position="129"/>
        <end position="154"/>
    </location>
</feature>
<organism evidence="3 4">
    <name type="scientific">Levilactobacillus brevis</name>
    <name type="common">Lactobacillus brevis</name>
    <dbReference type="NCBI Taxonomy" id="1580"/>
    <lineage>
        <taxon>Bacteria</taxon>
        <taxon>Bacillati</taxon>
        <taxon>Bacillota</taxon>
        <taxon>Bacilli</taxon>
        <taxon>Lactobacillales</taxon>
        <taxon>Lactobacillaceae</taxon>
        <taxon>Levilactobacillus</taxon>
    </lineage>
</organism>
<name>A0A2A3TXR4_LEVBR</name>
<evidence type="ECO:0008006" key="5">
    <source>
        <dbReference type="Google" id="ProtNLM"/>
    </source>
</evidence>
<evidence type="ECO:0000256" key="2">
    <source>
        <dbReference type="SAM" id="Phobius"/>
    </source>
</evidence>
<accession>A0A2A3TXR4</accession>
<evidence type="ECO:0000256" key="1">
    <source>
        <dbReference type="ARBA" id="ARBA00004651"/>
    </source>
</evidence>
<dbReference type="InterPro" id="IPR052524">
    <property type="entry name" value="MFS_Cyanate_Porter"/>
</dbReference>
<dbReference type="Proteomes" id="UP000217918">
    <property type="component" value="Unassembled WGS sequence"/>
</dbReference>
<proteinExistence type="predicted"/>
<dbReference type="PANTHER" id="PTHR23523">
    <property type="match status" value="1"/>
</dbReference>
<dbReference type="EMBL" id="NVYO01000001">
    <property type="protein sequence ID" value="PBQ23640.1"/>
    <property type="molecule type" value="Genomic_DNA"/>
</dbReference>
<reference evidence="3 4" key="1">
    <citation type="submission" date="2017-09" db="EMBL/GenBank/DDBJ databases">
        <title>Genome sequence of Lactobacillus brevis D7.</title>
        <authorList>
            <person name="Kwon M.-S."/>
            <person name="Lim S.K."/>
            <person name="Choi H.-J."/>
        </authorList>
    </citation>
    <scope>NUCLEOTIDE SEQUENCE [LARGE SCALE GENOMIC DNA]</scope>
    <source>
        <strain evidence="3 4">D7</strain>
    </source>
</reference>
<dbReference type="Gene3D" id="1.20.1250.20">
    <property type="entry name" value="MFS general substrate transporter like domains"/>
    <property type="match status" value="2"/>
</dbReference>
<gene>
    <name evidence="3" type="ORF">CNR29_06300</name>
</gene>
<feature type="transmembrane region" description="Helical" evidence="2">
    <location>
        <begin position="234"/>
        <end position="254"/>
    </location>
</feature>
<dbReference type="InterPro" id="IPR011701">
    <property type="entry name" value="MFS"/>
</dbReference>
<dbReference type="RefSeq" id="WP_096109965.1">
    <property type="nucleotide sequence ID" value="NZ_NVYO01000001.1"/>
</dbReference>
<keyword evidence="2" id="KW-0472">Membrane</keyword>
<sequence length="375" mass="40300">MSKKLTPLILLLAMNLRLAVTAIPPLFGIIQQHLHITNTTTALLVTLPLICFAIGALAAPRLIHQLGIGPLLLLTTGILVIANIGRPINRLTLIGGTILIGGAIALLNILIPTLIAATTPSRVTQMTSYYSLTMNLIAAIGTAIILPLATVWGWTTAMQLLGLPAGFALLASVFYRHALPTQSRVTSTTNVHWKLDRSTTLLALFMGCQSLIFYTLTTWLPTIYQAFGASAAEAGTLLSVFQLVGIPAALVLTYRWHFQRLLPLILLGYLVGLTCLLWRGWGHWLSAIILGFTCSLVFTLALNLIATSSRRVTVVAQRSAIAQSCGYLLAAVGPLLLGQLNHIFASWQPGLFLIGGLMILTVSIGYALVTTTHQQ</sequence>
<dbReference type="PANTHER" id="PTHR23523:SF2">
    <property type="entry name" value="2-NITROIMIDAZOLE TRANSPORTER"/>
    <property type="match status" value="1"/>
</dbReference>
<comment type="caution">
    <text evidence="3">The sequence shown here is derived from an EMBL/GenBank/DDBJ whole genome shotgun (WGS) entry which is preliminary data.</text>
</comment>
<feature type="transmembrane region" description="Helical" evidence="2">
    <location>
        <begin position="66"/>
        <end position="85"/>
    </location>
</feature>
<protein>
    <recommendedName>
        <fullName evidence="5">MFS transporter</fullName>
    </recommendedName>
</protein>
<feature type="transmembrane region" description="Helical" evidence="2">
    <location>
        <begin position="287"/>
        <end position="306"/>
    </location>
</feature>
<dbReference type="GO" id="GO:0022857">
    <property type="term" value="F:transmembrane transporter activity"/>
    <property type="evidence" value="ECO:0007669"/>
    <property type="project" value="InterPro"/>
</dbReference>
<evidence type="ECO:0000313" key="3">
    <source>
        <dbReference type="EMBL" id="PBQ23640.1"/>
    </source>
</evidence>
<dbReference type="AlphaFoldDB" id="A0A2A3TXR4"/>
<comment type="subcellular location">
    <subcellularLocation>
        <location evidence="1">Cell membrane</location>
        <topology evidence="1">Multi-pass membrane protein</topology>
    </subcellularLocation>
</comment>
<evidence type="ECO:0000313" key="4">
    <source>
        <dbReference type="Proteomes" id="UP000217918"/>
    </source>
</evidence>
<dbReference type="Pfam" id="PF07690">
    <property type="entry name" value="MFS_1"/>
    <property type="match status" value="1"/>
</dbReference>
<feature type="transmembrane region" description="Helical" evidence="2">
    <location>
        <begin position="35"/>
        <end position="59"/>
    </location>
</feature>
<feature type="transmembrane region" description="Helical" evidence="2">
    <location>
        <begin position="351"/>
        <end position="369"/>
    </location>
</feature>
<feature type="transmembrane region" description="Helical" evidence="2">
    <location>
        <begin position="160"/>
        <end position="179"/>
    </location>
</feature>
<dbReference type="GO" id="GO:0005886">
    <property type="term" value="C:plasma membrane"/>
    <property type="evidence" value="ECO:0007669"/>
    <property type="project" value="UniProtKB-SubCell"/>
</dbReference>
<feature type="transmembrane region" description="Helical" evidence="2">
    <location>
        <begin position="91"/>
        <end position="117"/>
    </location>
</feature>
<keyword evidence="2" id="KW-1133">Transmembrane helix</keyword>
<dbReference type="InterPro" id="IPR036259">
    <property type="entry name" value="MFS_trans_sf"/>
</dbReference>